<protein>
    <submittedName>
        <fullName evidence="1">DUF4238 domain-containing protein</fullName>
    </submittedName>
</protein>
<evidence type="ECO:0000313" key="2">
    <source>
        <dbReference type="Proteomes" id="UP001595765"/>
    </source>
</evidence>
<reference evidence="2" key="1">
    <citation type="journal article" date="2019" name="Int. J. Syst. Evol. Microbiol.">
        <title>The Global Catalogue of Microorganisms (GCM) 10K type strain sequencing project: providing services to taxonomists for standard genome sequencing and annotation.</title>
        <authorList>
            <consortium name="The Broad Institute Genomics Platform"/>
            <consortium name="The Broad Institute Genome Sequencing Center for Infectious Disease"/>
            <person name="Wu L."/>
            <person name="Ma J."/>
        </authorList>
    </citation>
    <scope>NUCLEOTIDE SEQUENCE [LARGE SCALE GENOMIC DNA]</scope>
    <source>
        <strain evidence="2">CGMCC 4.7237</strain>
    </source>
</reference>
<name>A0ABV8HQ08_9ACTN</name>
<sequence length="387" mass="43749">MTKRRVPKASRGDAAGSDRLLRSLLEQARKAALKSAPKKHHLIPASYLRRWQEGRNIRVTWVDEGRSYLNSPENAARETDYYLLASPDVDPETVPPLLFEVMLGEVEQWAKAVIDKIISSGLASISMRERVELAWFLAFQVTRGHRFRVRQREMANDLMVLQYGDLTPEGARHLLKERKLAVTDSAVEEAVEASRQLRDGEIFVSPQDVAIVASSGEMALVIGEHLVGRNWQVYDSIPNLVTCDEPVVPIGGPGASREEWVGYQAAGAVIFPLSPSKLLVMFREDLTPMVDSRLSREETVEVNREIISAASRWAFERPVKHVTERLRVPPVPSPMVVRDGPYWSDGDGRKAIFRTYSPTRWQKGLAPPWPVARWWERPVLRTAQSSR</sequence>
<dbReference type="Pfam" id="PF14022">
    <property type="entry name" value="DUF4238"/>
    <property type="match status" value="1"/>
</dbReference>
<keyword evidence="2" id="KW-1185">Reference proteome</keyword>
<comment type="caution">
    <text evidence="1">The sequence shown here is derived from an EMBL/GenBank/DDBJ whole genome shotgun (WGS) entry which is preliminary data.</text>
</comment>
<dbReference type="InterPro" id="IPR025332">
    <property type="entry name" value="DUF4238"/>
</dbReference>
<evidence type="ECO:0000313" key="1">
    <source>
        <dbReference type="EMBL" id="MFC4033741.1"/>
    </source>
</evidence>
<dbReference type="RefSeq" id="WP_386430815.1">
    <property type="nucleotide sequence ID" value="NZ_JBHSBB010000013.1"/>
</dbReference>
<organism evidence="1 2">
    <name type="scientific">Streptomyces polygonati</name>
    <dbReference type="NCBI Taxonomy" id="1617087"/>
    <lineage>
        <taxon>Bacteria</taxon>
        <taxon>Bacillati</taxon>
        <taxon>Actinomycetota</taxon>
        <taxon>Actinomycetes</taxon>
        <taxon>Kitasatosporales</taxon>
        <taxon>Streptomycetaceae</taxon>
        <taxon>Streptomyces</taxon>
    </lineage>
</organism>
<gene>
    <name evidence="1" type="ORF">ACFO3J_19965</name>
</gene>
<dbReference type="Proteomes" id="UP001595765">
    <property type="component" value="Unassembled WGS sequence"/>
</dbReference>
<accession>A0ABV8HQ08</accession>
<dbReference type="EMBL" id="JBHSBB010000013">
    <property type="protein sequence ID" value="MFC4033741.1"/>
    <property type="molecule type" value="Genomic_DNA"/>
</dbReference>
<proteinExistence type="predicted"/>